<feature type="binding site" evidence="14">
    <location>
        <position position="114"/>
    </location>
    <ligand>
        <name>FAD</name>
        <dbReference type="ChEBI" id="CHEBI:57692"/>
    </ligand>
</feature>
<dbReference type="Proteomes" id="UP000602050">
    <property type="component" value="Unassembled WGS sequence"/>
</dbReference>
<dbReference type="SUPFAM" id="SSF55424">
    <property type="entry name" value="FAD/NAD-linked reductases, dimerisation (C-terminal) domain"/>
    <property type="match status" value="1"/>
</dbReference>
<accession>A0A8J2ZQ86</accession>
<keyword evidence="5" id="KW-0963">Cytoplasm</keyword>
<keyword evidence="11 16" id="KW-0676">Redox-active center</keyword>
<dbReference type="GO" id="GO:0004148">
    <property type="term" value="F:dihydrolipoyl dehydrogenase (NADH) activity"/>
    <property type="evidence" value="ECO:0007669"/>
    <property type="project" value="UniProtKB-EC"/>
</dbReference>
<dbReference type="EC" id="1.8.1.4" evidence="3 16"/>
<comment type="similarity">
    <text evidence="2 16">Belongs to the class-I pyridine nucleotide-disulfide oxidoreductase family.</text>
</comment>
<feature type="binding site" evidence="14">
    <location>
        <position position="280"/>
    </location>
    <ligand>
        <name>NAD(+)</name>
        <dbReference type="ChEBI" id="CHEBI:57540"/>
    </ligand>
</feature>
<keyword evidence="20" id="KW-1185">Reference proteome</keyword>
<reference evidence="19" key="2">
    <citation type="submission" date="2020-09" db="EMBL/GenBank/DDBJ databases">
        <authorList>
            <person name="Sun Q."/>
            <person name="Zhou Y."/>
        </authorList>
    </citation>
    <scope>NUCLEOTIDE SEQUENCE</scope>
    <source>
        <strain evidence="19">CGMCC 1.12360</strain>
    </source>
</reference>
<keyword evidence="6 16" id="KW-0285">Flavoprotein</keyword>
<keyword evidence="7 14" id="KW-0274">FAD</keyword>
<keyword evidence="14" id="KW-0547">Nucleotide-binding</keyword>
<keyword evidence="8 16" id="KW-0560">Oxidoreductase</keyword>
<dbReference type="NCBIfam" id="TIGR01350">
    <property type="entry name" value="lipoamide_DH"/>
    <property type="match status" value="1"/>
</dbReference>
<evidence type="ECO:0000256" key="8">
    <source>
        <dbReference type="ARBA" id="ARBA00023002"/>
    </source>
</evidence>
<evidence type="ECO:0000313" key="19">
    <source>
        <dbReference type="EMBL" id="GGH69228.1"/>
    </source>
</evidence>
<feature type="disulfide bond" description="Redox-active" evidence="15">
    <location>
        <begin position="42"/>
        <end position="47"/>
    </location>
</feature>
<evidence type="ECO:0000256" key="7">
    <source>
        <dbReference type="ARBA" id="ARBA00022827"/>
    </source>
</evidence>
<evidence type="ECO:0000256" key="2">
    <source>
        <dbReference type="ARBA" id="ARBA00007532"/>
    </source>
</evidence>
<evidence type="ECO:0000256" key="10">
    <source>
        <dbReference type="ARBA" id="ARBA00023157"/>
    </source>
</evidence>
<dbReference type="InterPro" id="IPR001100">
    <property type="entry name" value="Pyr_nuc-diS_OxRdtase"/>
</dbReference>
<feature type="binding site" evidence="14">
    <location>
        <position position="320"/>
    </location>
    <ligand>
        <name>FAD</name>
        <dbReference type="ChEBI" id="CHEBI:57692"/>
    </ligand>
</feature>
<sequence length="474" mass="51370">MAEEYDLVVLGGGTGGYVAAIRASQLGMKVAIVEKEKLGGTCLHRGCIPSKALLRSAEVYRLMKNSQQYGVEIENFRLDFAQVQKRKENIVNTLHQGVKSLMKKWKIDLYHGFGRILGPSIFSPLSGTISVEYEDGRENTMLVPKYVLIATGSRPSALPGLVPDGVNIVTSDHSLEWDNLPSSVLIIGGGVIGVEWASLLADFGVEVTVLEYAEQILPNMDDAVAKELTNQLKKKGIEIVTGAKVLPDASSSSGRMEITAELKDGERKMFQAEKILLAVGRSPNTENIGLENTDIELENGYIRTSEFYQTKESHIYAIGDCIGGLQLAHAASHEGIIAVEHMNNLTPESLSYENIPSCIYTDPEVASIGLSEKEAKERGMEVKVGKFPFQAIGKAHVHGDTEGFVKIIANKINDDIVGIHMVGPNVTELISEASLAKLLDATPWEISKTVHAHPTLAEIIGEAAMSVDGNQIHG</sequence>
<evidence type="ECO:0000256" key="4">
    <source>
        <dbReference type="ARBA" id="ARBA00016961"/>
    </source>
</evidence>
<dbReference type="PANTHER" id="PTHR22912">
    <property type="entry name" value="DISULFIDE OXIDOREDUCTASE"/>
    <property type="match status" value="1"/>
</dbReference>
<dbReference type="EMBL" id="BMEV01000003">
    <property type="protein sequence ID" value="GGH69228.1"/>
    <property type="molecule type" value="Genomic_DNA"/>
</dbReference>
<dbReference type="Pfam" id="PF07992">
    <property type="entry name" value="Pyr_redox_2"/>
    <property type="match status" value="1"/>
</dbReference>
<evidence type="ECO:0000256" key="15">
    <source>
        <dbReference type="PIRSR" id="PIRSR000350-4"/>
    </source>
</evidence>
<evidence type="ECO:0000256" key="9">
    <source>
        <dbReference type="ARBA" id="ARBA00023027"/>
    </source>
</evidence>
<dbReference type="PRINTS" id="PR00368">
    <property type="entry name" value="FADPNR"/>
</dbReference>
<reference evidence="19" key="1">
    <citation type="journal article" date="2014" name="Int. J. Syst. Evol. Microbiol.">
        <title>Complete genome sequence of Corynebacterium casei LMG S-19264T (=DSM 44701T), isolated from a smear-ripened cheese.</title>
        <authorList>
            <consortium name="US DOE Joint Genome Institute (JGI-PGF)"/>
            <person name="Walter F."/>
            <person name="Albersmeier A."/>
            <person name="Kalinowski J."/>
            <person name="Ruckert C."/>
        </authorList>
    </citation>
    <scope>NUCLEOTIDE SEQUENCE</scope>
    <source>
        <strain evidence="19">CGMCC 1.12360</strain>
    </source>
</reference>
<dbReference type="SUPFAM" id="SSF51905">
    <property type="entry name" value="FAD/NAD(P)-binding domain"/>
    <property type="match status" value="1"/>
</dbReference>
<dbReference type="GO" id="GO:0006103">
    <property type="term" value="P:2-oxoglutarate metabolic process"/>
    <property type="evidence" value="ECO:0007669"/>
    <property type="project" value="TreeGrafter"/>
</dbReference>
<comment type="caution">
    <text evidence="19">The sequence shown here is derived from an EMBL/GenBank/DDBJ whole genome shotgun (WGS) entry which is preliminary data.</text>
</comment>
<feature type="binding site" evidence="14">
    <location>
        <position position="211"/>
    </location>
    <ligand>
        <name>NAD(+)</name>
        <dbReference type="ChEBI" id="CHEBI:57540"/>
    </ligand>
</feature>
<dbReference type="PIRSF" id="PIRSF000350">
    <property type="entry name" value="Mercury_reductase_MerA"/>
    <property type="match status" value="1"/>
</dbReference>
<dbReference type="PRINTS" id="PR00411">
    <property type="entry name" value="PNDRDTASEI"/>
</dbReference>
<evidence type="ECO:0000259" key="18">
    <source>
        <dbReference type="Pfam" id="PF07992"/>
    </source>
</evidence>
<dbReference type="GO" id="GO:0005737">
    <property type="term" value="C:cytoplasm"/>
    <property type="evidence" value="ECO:0007669"/>
    <property type="project" value="UniProtKB-SubCell"/>
</dbReference>
<proteinExistence type="inferred from homology"/>
<keyword evidence="9 14" id="KW-0520">NAD</keyword>
<feature type="binding site" evidence="14">
    <location>
        <begin position="188"/>
        <end position="195"/>
    </location>
    <ligand>
        <name>NAD(+)</name>
        <dbReference type="ChEBI" id="CHEBI:57540"/>
    </ligand>
</feature>
<dbReference type="InterPro" id="IPR023753">
    <property type="entry name" value="FAD/NAD-binding_dom"/>
</dbReference>
<evidence type="ECO:0000259" key="17">
    <source>
        <dbReference type="Pfam" id="PF02852"/>
    </source>
</evidence>
<comment type="cofactor">
    <cofactor evidence="14 16">
        <name>FAD</name>
        <dbReference type="ChEBI" id="CHEBI:57692"/>
    </cofactor>
    <text evidence="14 16">Binds 1 FAD per subunit.</text>
</comment>
<feature type="domain" description="FAD/NAD(P)-binding" evidence="18">
    <location>
        <begin position="5"/>
        <end position="335"/>
    </location>
</feature>
<evidence type="ECO:0000256" key="13">
    <source>
        <dbReference type="PIRSR" id="PIRSR000350-2"/>
    </source>
</evidence>
<evidence type="ECO:0000256" key="6">
    <source>
        <dbReference type="ARBA" id="ARBA00022630"/>
    </source>
</evidence>
<name>A0A8J2ZQ86_9BACI</name>
<dbReference type="RefSeq" id="WP_188390597.1">
    <property type="nucleotide sequence ID" value="NZ_BMEV01000003.1"/>
</dbReference>
<organism evidence="19 20">
    <name type="scientific">Compostibacillus humi</name>
    <dbReference type="NCBI Taxonomy" id="1245525"/>
    <lineage>
        <taxon>Bacteria</taxon>
        <taxon>Bacillati</taxon>
        <taxon>Bacillota</taxon>
        <taxon>Bacilli</taxon>
        <taxon>Bacillales</taxon>
        <taxon>Bacillaceae</taxon>
        <taxon>Compostibacillus</taxon>
    </lineage>
</organism>
<evidence type="ECO:0000256" key="16">
    <source>
        <dbReference type="RuleBase" id="RU003692"/>
    </source>
</evidence>
<gene>
    <name evidence="19" type="primary">bfmbC</name>
    <name evidence="19" type="ORF">GCM10010978_03010</name>
</gene>
<dbReference type="InterPro" id="IPR006258">
    <property type="entry name" value="Lipoamide_DH"/>
</dbReference>
<dbReference type="InterPro" id="IPR050151">
    <property type="entry name" value="Class-I_Pyr_Nuc-Dis_Oxidored"/>
</dbReference>
<dbReference type="Pfam" id="PF02852">
    <property type="entry name" value="Pyr_redox_dim"/>
    <property type="match status" value="1"/>
</dbReference>
<feature type="domain" description="Pyridine nucleotide-disulphide oxidoreductase dimerisation" evidence="17">
    <location>
        <begin position="355"/>
        <end position="464"/>
    </location>
</feature>
<dbReference type="InterPro" id="IPR004099">
    <property type="entry name" value="Pyr_nucl-diS_OxRdtase_dimer"/>
</dbReference>
<feature type="binding site" evidence="14">
    <location>
        <position position="51"/>
    </location>
    <ligand>
        <name>FAD</name>
        <dbReference type="ChEBI" id="CHEBI:57692"/>
    </ligand>
</feature>
<dbReference type="PANTHER" id="PTHR22912:SF217">
    <property type="entry name" value="DIHYDROLIPOYL DEHYDROGENASE"/>
    <property type="match status" value="1"/>
</dbReference>
<keyword evidence="10" id="KW-1015">Disulfide bond</keyword>
<evidence type="ECO:0000256" key="11">
    <source>
        <dbReference type="ARBA" id="ARBA00023284"/>
    </source>
</evidence>
<feature type="binding site" evidence="14">
    <location>
        <begin position="151"/>
        <end position="153"/>
    </location>
    <ligand>
        <name>FAD</name>
        <dbReference type="ChEBI" id="CHEBI:57692"/>
    </ligand>
</feature>
<comment type="subcellular location">
    <subcellularLocation>
        <location evidence="1">Cytoplasm</location>
    </subcellularLocation>
</comment>
<comment type="miscellaneous">
    <text evidence="16">The active site is a redox-active disulfide bond.</text>
</comment>
<dbReference type="AlphaFoldDB" id="A0A8J2ZQ86"/>
<dbReference type="Gene3D" id="3.50.50.60">
    <property type="entry name" value="FAD/NAD(P)-binding domain"/>
    <property type="match status" value="2"/>
</dbReference>
<dbReference type="InterPro" id="IPR036188">
    <property type="entry name" value="FAD/NAD-bd_sf"/>
</dbReference>
<protein>
    <recommendedName>
        <fullName evidence="4 16">Dihydrolipoyl dehydrogenase</fullName>
        <ecNumber evidence="3 16">1.8.1.4</ecNumber>
    </recommendedName>
</protein>
<dbReference type="GO" id="GO:0050660">
    <property type="term" value="F:flavin adenine dinucleotide binding"/>
    <property type="evidence" value="ECO:0007669"/>
    <property type="project" value="InterPro"/>
</dbReference>
<comment type="catalytic activity">
    <reaction evidence="12 16">
        <text>N(6)-[(R)-dihydrolipoyl]-L-lysyl-[protein] + NAD(+) = N(6)-[(R)-lipoyl]-L-lysyl-[protein] + NADH + H(+)</text>
        <dbReference type="Rhea" id="RHEA:15045"/>
        <dbReference type="Rhea" id="RHEA-COMP:10474"/>
        <dbReference type="Rhea" id="RHEA-COMP:10475"/>
        <dbReference type="ChEBI" id="CHEBI:15378"/>
        <dbReference type="ChEBI" id="CHEBI:57540"/>
        <dbReference type="ChEBI" id="CHEBI:57945"/>
        <dbReference type="ChEBI" id="CHEBI:83099"/>
        <dbReference type="ChEBI" id="CHEBI:83100"/>
        <dbReference type="EC" id="1.8.1.4"/>
    </reaction>
</comment>
<feature type="active site" description="Proton acceptor" evidence="13">
    <location>
        <position position="453"/>
    </location>
</feature>
<evidence type="ECO:0000256" key="3">
    <source>
        <dbReference type="ARBA" id="ARBA00012608"/>
    </source>
</evidence>
<evidence type="ECO:0000256" key="1">
    <source>
        <dbReference type="ARBA" id="ARBA00004496"/>
    </source>
</evidence>
<dbReference type="PROSITE" id="PS00076">
    <property type="entry name" value="PYRIDINE_REDOX_1"/>
    <property type="match status" value="1"/>
</dbReference>
<evidence type="ECO:0000313" key="20">
    <source>
        <dbReference type="Proteomes" id="UP000602050"/>
    </source>
</evidence>
<dbReference type="InterPro" id="IPR012999">
    <property type="entry name" value="Pyr_OxRdtase_I_AS"/>
</dbReference>
<dbReference type="FunFam" id="3.30.390.30:FF:000001">
    <property type="entry name" value="Dihydrolipoyl dehydrogenase"/>
    <property type="match status" value="1"/>
</dbReference>
<dbReference type="Gene3D" id="3.30.390.30">
    <property type="match status" value="1"/>
</dbReference>
<evidence type="ECO:0000256" key="5">
    <source>
        <dbReference type="ARBA" id="ARBA00022490"/>
    </source>
</evidence>
<evidence type="ECO:0000256" key="14">
    <source>
        <dbReference type="PIRSR" id="PIRSR000350-3"/>
    </source>
</evidence>
<dbReference type="InterPro" id="IPR016156">
    <property type="entry name" value="FAD/NAD-linked_Rdtase_dimer_sf"/>
</dbReference>
<evidence type="ECO:0000256" key="12">
    <source>
        <dbReference type="ARBA" id="ARBA00049187"/>
    </source>
</evidence>